<dbReference type="InterPro" id="IPR002880">
    <property type="entry name" value="Pyrv_Fd/Flavodoxin_OxRdtase_N"/>
</dbReference>
<evidence type="ECO:0000256" key="1">
    <source>
        <dbReference type="ARBA" id="ARBA00009032"/>
    </source>
</evidence>
<evidence type="ECO:0000256" key="7">
    <source>
        <dbReference type="ARBA" id="ARBA00023004"/>
    </source>
</evidence>
<evidence type="ECO:0000259" key="14">
    <source>
        <dbReference type="PROSITE" id="PS51379"/>
    </source>
</evidence>
<dbReference type="Gene3D" id="3.40.50.920">
    <property type="match status" value="1"/>
</dbReference>
<dbReference type="GO" id="GO:0006979">
    <property type="term" value="P:response to oxidative stress"/>
    <property type="evidence" value="ECO:0007669"/>
    <property type="project" value="TreeGrafter"/>
</dbReference>
<dbReference type="Gene3D" id="3.40.920.10">
    <property type="entry name" value="Pyruvate-ferredoxin oxidoreductase, PFOR, domain III"/>
    <property type="match status" value="1"/>
</dbReference>
<dbReference type="InterPro" id="IPR011766">
    <property type="entry name" value="TPP_enzyme_TPP-bd"/>
</dbReference>
<keyword evidence="4 13" id="KW-0479">Metal-binding</keyword>
<evidence type="ECO:0000256" key="4">
    <source>
        <dbReference type="ARBA" id="ARBA00022723"/>
    </source>
</evidence>
<reference evidence="16" key="1">
    <citation type="journal article" date="2018" name="Genome Announc.">
        <title>Complete genome sequence of a Dickeya fangzhongdai type strain causing bleeding canker of pear tree trunks.</title>
        <authorList>
            <person name="Zhao Y."/>
            <person name="Tian Y."/>
            <person name="Li X."/>
            <person name="Hu B."/>
        </authorList>
    </citation>
    <scope>NUCLEOTIDE SEQUENCE [LARGE SCALE GENOMIC DNA]</scope>
    <source>
        <strain evidence="16">DSM 101947</strain>
    </source>
</reference>
<dbReference type="GO" id="GO:0005506">
    <property type="term" value="F:iron ion binding"/>
    <property type="evidence" value="ECO:0007669"/>
    <property type="project" value="InterPro"/>
</dbReference>
<feature type="site" description="Important for catalytic activity" evidence="12">
    <location>
        <position position="31"/>
    </location>
</feature>
<feature type="binding site" evidence="13">
    <location>
        <position position="694"/>
    </location>
    <ligand>
        <name>[4Fe-4S] cluster</name>
        <dbReference type="ChEBI" id="CHEBI:49883"/>
        <label>1</label>
    </ligand>
</feature>
<dbReference type="Gene3D" id="4.10.780.10">
    <property type="entry name" value="Pyruvate-flavodoxin oxidoreductase, EKR domain"/>
    <property type="match status" value="1"/>
</dbReference>
<dbReference type="FunFam" id="3.40.50.970:FF:000012">
    <property type="entry name" value="Pyruvate:ferredoxin (Flavodoxin) oxidoreductase"/>
    <property type="match status" value="1"/>
</dbReference>
<dbReference type="Pfam" id="PF12838">
    <property type="entry name" value="Fer4_7"/>
    <property type="match status" value="1"/>
</dbReference>
<dbReference type="NCBIfam" id="TIGR02176">
    <property type="entry name" value="pyruv_ox_red"/>
    <property type="match status" value="1"/>
</dbReference>
<protein>
    <recommendedName>
        <fullName evidence="10">Pyruvate-flavodoxin oxidoreductase</fullName>
        <ecNumber evidence="10">1.2.7.-</ecNumber>
    </recommendedName>
</protein>
<feature type="binding site" evidence="11">
    <location>
        <position position="114"/>
    </location>
    <ligand>
        <name>pyruvate</name>
        <dbReference type="ChEBI" id="CHEBI:15361"/>
    </ligand>
</feature>
<dbReference type="Pfam" id="PF17147">
    <property type="entry name" value="PFOR_II"/>
    <property type="match status" value="1"/>
</dbReference>
<dbReference type="RefSeq" id="WP_100850218.1">
    <property type="nucleotide sequence ID" value="NZ_BMJF01000005.1"/>
</dbReference>
<dbReference type="InterPro" id="IPR029061">
    <property type="entry name" value="THDP-binding"/>
</dbReference>
<dbReference type="InterPro" id="IPR037112">
    <property type="entry name" value="Pyrv-flavodox_OxR_EKR_sf"/>
</dbReference>
<evidence type="ECO:0000256" key="5">
    <source>
        <dbReference type="ARBA" id="ARBA00022982"/>
    </source>
</evidence>
<feature type="binding site" evidence="11">
    <location>
        <position position="816"/>
    </location>
    <ligand>
        <name>thiamine diphosphate</name>
        <dbReference type="ChEBI" id="CHEBI:58937"/>
    </ligand>
</feature>
<dbReference type="Gene3D" id="3.40.50.970">
    <property type="match status" value="2"/>
</dbReference>
<dbReference type="InterPro" id="IPR017896">
    <property type="entry name" value="4Fe4S_Fe-S-bd"/>
</dbReference>
<sequence>MARKMKTMDGNTAAAYISYAFTEVAAIYPITPSTPMAENVDEWAAQGKKNLFGQPVRMVEMQSEAGAAAAVHGSLQAGALTTTYTASQGLLLMIPNLYKIAGELLPAVFHVSARALATSSLNIFGDHQDVMAVRQTGCAMLAESSVQQVMDLSAVAHLAAIKGRVPFINFFDGFRTSHEIQKIELLEYDELDTLLDRQAVDRFRRGALHPDHPVARGTAQNPDIYFQERESVNRFYQALPELVEETMAHISRLTGREYHLFNYYGAPDAERLIIAMGSVCETIQETVDYLNQRGEQVGLLTVHLYRPFSLTHFFAAIPPTVQRIAVLDRTKEPGAQAEPLYLDVKNAFYNHDTRPLIVGGRYALGGKDIAPAHIAAVFNNLLQPMPQDGFTVGIVDDVTHSSLPLPVDDIDTAPAGTTACKFWGLGSDGTVGANKSAIKIIGDQTPMYAQAYFSYDSKKSGGITVSHLRFGSQPITSPYLIRNADFIACSQQSYVDKYDLLAGLKPGGIFLLNCTWNPTELEAALPAAMKRYLARNQIRFYVVNAVDIARQLGLGGRFNMIMQAAFFKLTGIIPADTAADYLKSAVALSYGKKGQSVVEMNQSAIDQGMQAPVQVRIPTEWADLPEPVATLDDTQPDFIQRILTPMNRQEGDNLPVSAFTGMEDGTFPLGTAAFEKRGIAISVPAWQPEGCTQCNQCAFICPHAAIRPALLTEEERALAPDTLLSKPATGAKTLHYHLAVSPLDCSGCGNCVDICPSRGKSLTMQPLTSQQPKIALWEQVLGLPPKANPFSKTTVKGSQFETPLLEFSGACAGCGETPYARLITQLFGDRMLIANATGCSSIWGASAPSIPYAANHRGHGPAWANSLFEDNAEFGLGMLLGGNAIREQLAGDAATALMQPLSPALADALNLWLELKDRGDDTRERADRLITLLEHEKGDDPVLNRLYQNRDYLAKRSQWIFGGDGWAYDIGFGGLDHVLASGEDINVLVFDTEVYSNTGGQSSKSTPAAAMAKFAAEGKRTRKKDLGLMAMSYGYVYVAQVAMGADKAQTLRAIAEAEAHPGPSLVIAYAACINHGLKAGMGCSQRETKKAVEAGYWNLYRFNPQLQAAGKNPFTLDSDEPEADFQDFLMGEVRYSALRRQYPEQASQLFAKTEQDARERFERYKRLAEG</sequence>
<keyword evidence="6 10" id="KW-0560">Oxidoreductase</keyword>
<keyword evidence="8 13" id="KW-0411">Iron-sulfur</keyword>
<dbReference type="PIRSF" id="PIRSF000159">
    <property type="entry name" value="NifJ"/>
    <property type="match status" value="1"/>
</dbReference>
<gene>
    <name evidence="15" type="primary">nifJ</name>
    <name evidence="15" type="ORF">CVE23_19800</name>
</gene>
<dbReference type="Pfam" id="PF01558">
    <property type="entry name" value="POR"/>
    <property type="match status" value="1"/>
</dbReference>
<dbReference type="EMBL" id="CP025003">
    <property type="protein sequence ID" value="ATZ96020.1"/>
    <property type="molecule type" value="Genomic_DNA"/>
</dbReference>
<dbReference type="GO" id="GO:0044281">
    <property type="term" value="P:small molecule metabolic process"/>
    <property type="evidence" value="ECO:0007669"/>
    <property type="project" value="UniProtKB-ARBA"/>
</dbReference>
<dbReference type="SUPFAM" id="SSF54862">
    <property type="entry name" value="4Fe-4S ferredoxins"/>
    <property type="match status" value="1"/>
</dbReference>
<dbReference type="CDD" id="cd03377">
    <property type="entry name" value="TPP_PFOR_PNO"/>
    <property type="match status" value="1"/>
</dbReference>
<feature type="binding site" evidence="13">
    <location>
        <position position="701"/>
    </location>
    <ligand>
        <name>[4Fe-4S] cluster</name>
        <dbReference type="ChEBI" id="CHEBI:49883"/>
        <label>2</label>
    </ligand>
</feature>
<evidence type="ECO:0000256" key="8">
    <source>
        <dbReference type="ARBA" id="ARBA00023014"/>
    </source>
</evidence>
<dbReference type="InterPro" id="IPR033412">
    <property type="entry name" value="PFOR_II"/>
</dbReference>
<dbReference type="SUPFAM" id="SSF52518">
    <property type="entry name" value="Thiamin diphosphate-binding fold (THDP-binding)"/>
    <property type="match status" value="2"/>
</dbReference>
<feature type="domain" description="4Fe-4S ferredoxin-type" evidence="14">
    <location>
        <begin position="682"/>
        <end position="711"/>
    </location>
</feature>
<dbReference type="KEGG" id="dfn:CVE23_19800"/>
<feature type="binding site" evidence="13">
    <location>
        <position position="745"/>
    </location>
    <ligand>
        <name>[4Fe-4S] cluster</name>
        <dbReference type="ChEBI" id="CHEBI:49883"/>
        <label>2</label>
    </ligand>
</feature>
<feature type="binding site" evidence="13">
    <location>
        <position position="691"/>
    </location>
    <ligand>
        <name>[4Fe-4S] cluster</name>
        <dbReference type="ChEBI" id="CHEBI:49883"/>
        <label>1</label>
    </ligand>
</feature>
<feature type="domain" description="4Fe-4S ferredoxin-type" evidence="14">
    <location>
        <begin position="736"/>
        <end position="767"/>
    </location>
</feature>
<evidence type="ECO:0000313" key="16">
    <source>
        <dbReference type="Proteomes" id="UP000231901"/>
    </source>
</evidence>
<feature type="binding site" evidence="13">
    <location>
        <position position="839"/>
    </location>
    <ligand>
        <name>[4Fe-4S] cluster</name>
        <dbReference type="ChEBI" id="CHEBI:49883"/>
        <label>3</label>
    </ligand>
</feature>
<keyword evidence="7 13" id="KW-0408">Iron</keyword>
<accession>A0A2K8QTC7</accession>
<feature type="site" description="Important for catalytic activity" evidence="12">
    <location>
        <position position="997"/>
    </location>
</feature>
<feature type="binding site" evidence="13">
    <location>
        <position position="748"/>
    </location>
    <ligand>
        <name>[4Fe-4S] cluster</name>
        <dbReference type="ChEBI" id="CHEBI:49883"/>
        <label>2</label>
    </ligand>
</feature>
<dbReference type="SUPFAM" id="SSF53323">
    <property type="entry name" value="Pyruvate-ferredoxin oxidoreductase, PFOR, domain III"/>
    <property type="match status" value="1"/>
</dbReference>
<dbReference type="Proteomes" id="UP000231901">
    <property type="component" value="Chromosome"/>
</dbReference>
<dbReference type="InterPro" id="IPR019456">
    <property type="entry name" value="Pyrv-flavodox_OxRtase_EKR"/>
</dbReference>
<feature type="binding site" evidence="11">
    <location>
        <position position="31"/>
    </location>
    <ligand>
        <name>pyruvate</name>
        <dbReference type="ChEBI" id="CHEBI:15361"/>
    </ligand>
</feature>
<comment type="catalytic activity">
    <reaction evidence="9 10">
        <text>oxidized [flavodoxin] + pyruvate + CoA + 2 H(+) = reduced [flavodoxin] + acetyl-CoA + CO2</text>
        <dbReference type="Rhea" id="RHEA:44140"/>
        <dbReference type="Rhea" id="RHEA-COMP:10622"/>
        <dbReference type="Rhea" id="RHEA-COMP:10623"/>
        <dbReference type="ChEBI" id="CHEBI:15361"/>
        <dbReference type="ChEBI" id="CHEBI:15378"/>
        <dbReference type="ChEBI" id="CHEBI:16526"/>
        <dbReference type="ChEBI" id="CHEBI:57287"/>
        <dbReference type="ChEBI" id="CHEBI:57288"/>
        <dbReference type="ChEBI" id="CHEBI:57618"/>
        <dbReference type="ChEBI" id="CHEBI:58210"/>
    </reaction>
</comment>
<evidence type="ECO:0000256" key="13">
    <source>
        <dbReference type="PIRSR" id="PIRSR000159-50"/>
    </source>
</evidence>
<dbReference type="Gene3D" id="3.30.70.20">
    <property type="match status" value="1"/>
</dbReference>
<dbReference type="FunFam" id="3.40.920.10:FF:000001">
    <property type="entry name" value="Pyruvate:ferredoxin (Flavodoxin) oxidoreductase"/>
    <property type="match status" value="1"/>
</dbReference>
<evidence type="ECO:0000256" key="12">
    <source>
        <dbReference type="PIRSR" id="PIRSR000159-2"/>
    </source>
</evidence>
<dbReference type="InterPro" id="IPR002869">
    <property type="entry name" value="Pyrv_flavodox_OxRed_cen"/>
</dbReference>
<feature type="binding site" evidence="11">
    <location>
        <position position="64"/>
    </location>
    <ligand>
        <name>thiamine diphosphate</name>
        <dbReference type="ChEBI" id="CHEBI:58937"/>
    </ligand>
</feature>
<feature type="binding site" evidence="11">
    <location>
        <begin position="963"/>
        <end position="966"/>
    </location>
    <ligand>
        <name>thiamine diphosphate</name>
        <dbReference type="ChEBI" id="CHEBI:58937"/>
    </ligand>
</feature>
<dbReference type="PROSITE" id="PS51379">
    <property type="entry name" value="4FE4S_FER_2"/>
    <property type="match status" value="2"/>
</dbReference>
<feature type="binding site" evidence="13">
    <location>
        <position position="811"/>
    </location>
    <ligand>
        <name>[4Fe-4S] cluster</name>
        <dbReference type="ChEBI" id="CHEBI:49883"/>
        <label>3</label>
    </ligand>
</feature>
<dbReference type="Pfam" id="PF02775">
    <property type="entry name" value="TPP_enzyme_C"/>
    <property type="match status" value="1"/>
</dbReference>
<dbReference type="AlphaFoldDB" id="A0A2K8QTC7"/>
<keyword evidence="3 13" id="KW-0004">4Fe-4S</keyword>
<evidence type="ECO:0000256" key="10">
    <source>
        <dbReference type="PIRNR" id="PIRNR000159"/>
    </source>
</evidence>
<comment type="similarity">
    <text evidence="1 10">Belongs to the pyruvate:ferredoxin/flavodoxin oxidoreductase family.</text>
</comment>
<dbReference type="GO" id="GO:0030976">
    <property type="term" value="F:thiamine pyrophosphate binding"/>
    <property type="evidence" value="ECO:0007669"/>
    <property type="project" value="InterPro"/>
</dbReference>
<dbReference type="PROSITE" id="PS00198">
    <property type="entry name" value="4FE4S_FER_1"/>
    <property type="match status" value="1"/>
</dbReference>
<feature type="binding site" evidence="13">
    <location>
        <position position="751"/>
    </location>
    <ligand>
        <name>[4Fe-4S] cluster</name>
        <dbReference type="ChEBI" id="CHEBI:49883"/>
        <label>2</label>
    </ligand>
</feature>
<dbReference type="GeneID" id="66566561"/>
<dbReference type="InterPro" id="IPR019752">
    <property type="entry name" value="Pyrv/ketoisovalerate_OxRed_cat"/>
</dbReference>
<feature type="binding site" evidence="13">
    <location>
        <position position="1072"/>
    </location>
    <ligand>
        <name>[4Fe-4S] cluster</name>
        <dbReference type="ChEBI" id="CHEBI:49883"/>
        <label>3</label>
    </ligand>
</feature>
<dbReference type="GO" id="GO:0022900">
    <property type="term" value="P:electron transport chain"/>
    <property type="evidence" value="ECO:0007669"/>
    <property type="project" value="InterPro"/>
</dbReference>
<dbReference type="PANTHER" id="PTHR32154">
    <property type="entry name" value="PYRUVATE-FLAVODOXIN OXIDOREDUCTASE-RELATED"/>
    <property type="match status" value="1"/>
</dbReference>
<feature type="binding site" evidence="13">
    <location>
        <position position="755"/>
    </location>
    <ligand>
        <name>[4Fe-4S] cluster</name>
        <dbReference type="ChEBI" id="CHEBI:49883"/>
        <label>1</label>
    </ligand>
</feature>
<feature type="binding site" evidence="13">
    <location>
        <position position="697"/>
    </location>
    <ligand>
        <name>[4Fe-4S] cluster</name>
        <dbReference type="ChEBI" id="CHEBI:49883"/>
        <label>1</label>
    </ligand>
</feature>
<dbReference type="InterPro" id="IPR017900">
    <property type="entry name" value="4Fe4S_Fe_S_CS"/>
</dbReference>
<evidence type="ECO:0000256" key="3">
    <source>
        <dbReference type="ARBA" id="ARBA00022485"/>
    </source>
</evidence>
<feature type="binding site" evidence="13">
    <location>
        <position position="814"/>
    </location>
    <ligand>
        <name>[4Fe-4S] cluster</name>
        <dbReference type="ChEBI" id="CHEBI:49883"/>
        <label>3</label>
    </ligand>
</feature>
<feature type="binding site" evidence="11">
    <location>
        <begin position="992"/>
        <end position="997"/>
    </location>
    <ligand>
        <name>thiamine diphosphate</name>
        <dbReference type="ChEBI" id="CHEBI:58937"/>
    </ligand>
</feature>
<feature type="binding site" evidence="11">
    <location>
        <position position="839"/>
    </location>
    <ligand>
        <name>thiamine diphosphate</name>
        <dbReference type="ChEBI" id="CHEBI:58937"/>
    </ligand>
</feature>
<keyword evidence="5 10" id="KW-0249">Electron transport</keyword>
<name>A0A2K8QTC7_9GAMM</name>
<keyword evidence="15" id="KW-0670">Pyruvate</keyword>
<dbReference type="Pfam" id="PF01855">
    <property type="entry name" value="POR_N"/>
    <property type="match status" value="1"/>
</dbReference>
<dbReference type="EC" id="1.2.7.-" evidence="10"/>
<dbReference type="GO" id="GO:0016903">
    <property type="term" value="F:oxidoreductase activity, acting on the aldehyde or oxo group of donors"/>
    <property type="evidence" value="ECO:0007669"/>
    <property type="project" value="InterPro"/>
</dbReference>
<evidence type="ECO:0000313" key="15">
    <source>
        <dbReference type="EMBL" id="ATZ96020.1"/>
    </source>
</evidence>
<evidence type="ECO:0000256" key="2">
    <source>
        <dbReference type="ARBA" id="ARBA00022448"/>
    </source>
</evidence>
<dbReference type="Pfam" id="PF10371">
    <property type="entry name" value="EKR"/>
    <property type="match status" value="1"/>
</dbReference>
<dbReference type="GO" id="GO:0051539">
    <property type="term" value="F:4 iron, 4 sulfur cluster binding"/>
    <property type="evidence" value="ECO:0007669"/>
    <property type="project" value="UniProtKB-KW"/>
</dbReference>
<dbReference type="PANTHER" id="PTHR32154:SF0">
    <property type="entry name" value="PYRUVATE-FLAVODOXIN OXIDOREDUCTASE-RELATED"/>
    <property type="match status" value="1"/>
</dbReference>
<evidence type="ECO:0000256" key="11">
    <source>
        <dbReference type="PIRSR" id="PIRSR000159-1"/>
    </source>
</evidence>
<dbReference type="InterPro" id="IPR050722">
    <property type="entry name" value="Pyruvate:ferred/Flavod_OxRd"/>
</dbReference>
<dbReference type="CDD" id="cd07034">
    <property type="entry name" value="TPP_PYR_PFOR_IOR-alpha_like"/>
    <property type="match status" value="1"/>
</dbReference>
<dbReference type="FunFam" id="3.40.50.920:FF:000007">
    <property type="entry name" value="Pyruvate:ferredoxin (Flavodoxin) oxidoreductase"/>
    <property type="match status" value="1"/>
</dbReference>
<keyword evidence="16" id="KW-1185">Reference proteome</keyword>
<evidence type="ECO:0000256" key="9">
    <source>
        <dbReference type="ARBA" id="ARBA00048963"/>
    </source>
</evidence>
<dbReference type="InterPro" id="IPR009014">
    <property type="entry name" value="Transketo_C/PFOR_II"/>
</dbReference>
<keyword evidence="2 10" id="KW-0813">Transport</keyword>
<dbReference type="SUPFAM" id="SSF52922">
    <property type="entry name" value="TK C-terminal domain-like"/>
    <property type="match status" value="1"/>
</dbReference>
<feature type="site" description="Important for catalytic activity" evidence="12">
    <location>
        <position position="64"/>
    </location>
</feature>
<comment type="function">
    <text evidence="10">Oxidoreductase required for the transfer of electrons from pyruvate to flavodoxin.</text>
</comment>
<dbReference type="SMART" id="SM00890">
    <property type="entry name" value="EKR"/>
    <property type="match status" value="1"/>
</dbReference>
<dbReference type="InterPro" id="IPR011895">
    <property type="entry name" value="Pyrv_flavodox_OxRed"/>
</dbReference>
<evidence type="ECO:0000256" key="6">
    <source>
        <dbReference type="ARBA" id="ARBA00023002"/>
    </source>
</evidence>
<comment type="cofactor">
    <cofactor evidence="13">
        <name>[4Fe-4S] cluster</name>
        <dbReference type="ChEBI" id="CHEBI:49883"/>
    </cofactor>
    <text evidence="13">Binds 3 [4Fe-4S] clusters per subunit.</text>
</comment>
<feature type="site" description="Important for catalytic activity" evidence="12">
    <location>
        <position position="114"/>
    </location>
</feature>
<dbReference type="FunFam" id="3.40.50.970:FF:000041">
    <property type="entry name" value="Pyruvate:ferredoxin (Flavodoxin) oxidoreductase"/>
    <property type="match status" value="1"/>
</dbReference>
<proteinExistence type="inferred from homology"/>
<organism evidence="15 16">
    <name type="scientific">Dickeya fangzhongdai</name>
    <dbReference type="NCBI Taxonomy" id="1778540"/>
    <lineage>
        <taxon>Bacteria</taxon>
        <taxon>Pseudomonadati</taxon>
        <taxon>Pseudomonadota</taxon>
        <taxon>Gammaproteobacteria</taxon>
        <taxon>Enterobacterales</taxon>
        <taxon>Pectobacteriaceae</taxon>
        <taxon>Dickeya</taxon>
    </lineage>
</organism>